<comment type="caution">
    <text evidence="12">The sequence shown here is derived from an EMBL/GenBank/DDBJ whole genome shotgun (WGS) entry which is preliminary data.</text>
</comment>
<protein>
    <submittedName>
        <fullName evidence="12">Type IV pilus secretin PilQ family protein</fullName>
    </submittedName>
</protein>
<evidence type="ECO:0000256" key="4">
    <source>
        <dbReference type="ARBA" id="ARBA00022927"/>
    </source>
</evidence>
<dbReference type="Proteomes" id="UP001499959">
    <property type="component" value="Unassembled WGS sequence"/>
</dbReference>
<evidence type="ECO:0000256" key="6">
    <source>
        <dbReference type="ARBA" id="ARBA00023237"/>
    </source>
</evidence>
<dbReference type="InterPro" id="IPR004846">
    <property type="entry name" value="T2SS/T3SS_dom"/>
</dbReference>
<dbReference type="InterPro" id="IPR051808">
    <property type="entry name" value="Type_IV_pilus_biogenesis"/>
</dbReference>
<comment type="subcellular location">
    <subcellularLocation>
        <location evidence="8">Cell outer membrane</location>
    </subcellularLocation>
    <subcellularLocation>
        <location evidence="1">Membrane</location>
    </subcellularLocation>
</comment>
<dbReference type="NCBIfam" id="TIGR02515">
    <property type="entry name" value="IV_pilus_PilQ"/>
    <property type="match status" value="1"/>
</dbReference>
<sequence>MIVLNAHSQQQGRRTKPMKAVFLGLAAGLLSALSAVNAATPAADAPTVAPAPKAPAVTSVTSIDFKRGDGGSGKLILHFDGDGAMPDMRTTDSGVVVDIGNVTIPAHLQRTLNVTDFATPAQQVQATGNGGKAQVAMSAKGAFEPLAYQTGRDYIVELVPRAAAPARAVGGASAAASTAQKAATATSSRGYGGRPVTFNFQDVPVRTVLQLIAEESNLNIVASDTVQGNVTLRLINVPWDQALDIVLQAKQLDKRRSGNVVWVAPQTEIAKFEQDKEDARIAIENRVETITEYITVSYGNAEDIAKLLTDESKGNQSGSSAQGGAGGQQQSRGFLSGRGSLSFDRRTNTLLVIDIPARVEEIRRLVSQLDKPVDQVLIEAKIVIATEDFARELGAKFGINGSRDNVTFGNNIGNTTGTRNSITEAQSDYNEALRQWAIDNADRAAEGRPLLPQPLRPLPTISKGPNVDLGAAVGSLITSNPASLAFTILNAGYALDIELSAMQEEGRGEVISNPRVVTSNQREAVIKQGREIGYVTTSNTGGLVTQTVNFKDVVLELKVTPTITNDGRVFLNMAVKKDELEEFIETANGSVPLIAKREVNTAVLVEDGNTVVIGGVYEFSDRSQASKVPFLADLPILGNLFKKKGRGKSKAELLIFVTPKVMTVTPRR</sequence>
<dbReference type="EMBL" id="BAABJE010000010">
    <property type="protein sequence ID" value="GAA4794970.1"/>
    <property type="molecule type" value="Genomic_DNA"/>
</dbReference>
<dbReference type="SMART" id="SM00965">
    <property type="entry name" value="STN"/>
    <property type="match status" value="1"/>
</dbReference>
<reference evidence="13" key="1">
    <citation type="journal article" date="2019" name="Int. J. Syst. Evol. Microbiol.">
        <title>The Global Catalogue of Microorganisms (GCM) 10K type strain sequencing project: providing services to taxonomists for standard genome sequencing and annotation.</title>
        <authorList>
            <consortium name="The Broad Institute Genomics Platform"/>
            <consortium name="The Broad Institute Genome Sequencing Center for Infectious Disease"/>
            <person name="Wu L."/>
            <person name="Ma J."/>
        </authorList>
    </citation>
    <scope>NUCLEOTIDE SEQUENCE [LARGE SCALE GENOMIC DNA]</scope>
    <source>
        <strain evidence="13">JCM 18204</strain>
    </source>
</reference>
<dbReference type="InterPro" id="IPR001775">
    <property type="entry name" value="GspD/PilQ"/>
</dbReference>
<dbReference type="Pfam" id="PF11741">
    <property type="entry name" value="AMIN"/>
    <property type="match status" value="1"/>
</dbReference>
<evidence type="ECO:0000256" key="2">
    <source>
        <dbReference type="ARBA" id="ARBA00022448"/>
    </source>
</evidence>
<dbReference type="Gene3D" id="3.30.1370.120">
    <property type="match status" value="1"/>
</dbReference>
<evidence type="ECO:0000313" key="12">
    <source>
        <dbReference type="EMBL" id="GAA4794970.1"/>
    </source>
</evidence>
<dbReference type="PANTHER" id="PTHR30604:SF1">
    <property type="entry name" value="DNA UTILIZATION PROTEIN HOFQ"/>
    <property type="match status" value="1"/>
</dbReference>
<evidence type="ECO:0000256" key="8">
    <source>
        <dbReference type="RuleBase" id="RU004004"/>
    </source>
</evidence>
<dbReference type="Gene3D" id="2.60.40.3470">
    <property type="match status" value="1"/>
</dbReference>
<evidence type="ECO:0000256" key="10">
    <source>
        <dbReference type="SAM" id="SignalP"/>
    </source>
</evidence>
<proteinExistence type="inferred from homology"/>
<evidence type="ECO:0000256" key="5">
    <source>
        <dbReference type="ARBA" id="ARBA00023136"/>
    </source>
</evidence>
<keyword evidence="5" id="KW-0472">Membrane</keyword>
<dbReference type="Pfam" id="PF07660">
    <property type="entry name" value="STN"/>
    <property type="match status" value="1"/>
</dbReference>
<keyword evidence="2 8" id="KW-0813">Transport</keyword>
<dbReference type="InterPro" id="IPR021731">
    <property type="entry name" value="AMIN_dom"/>
</dbReference>
<dbReference type="InterPro" id="IPR005644">
    <property type="entry name" value="NolW-like"/>
</dbReference>
<dbReference type="InterPro" id="IPR011662">
    <property type="entry name" value="Secretin/TonB_short_N"/>
</dbReference>
<feature type="signal peptide" evidence="10">
    <location>
        <begin position="1"/>
        <end position="38"/>
    </location>
</feature>
<evidence type="ECO:0000256" key="7">
    <source>
        <dbReference type="RuleBase" id="RU004003"/>
    </source>
</evidence>
<dbReference type="InterPro" id="IPR013355">
    <property type="entry name" value="Pilus_4_PilQ"/>
</dbReference>
<accession>A0ABP9BG27</accession>
<evidence type="ECO:0000256" key="9">
    <source>
        <dbReference type="SAM" id="MobiDB-lite"/>
    </source>
</evidence>
<feature type="compositionally biased region" description="Low complexity" evidence="9">
    <location>
        <begin position="328"/>
        <end position="340"/>
    </location>
</feature>
<feature type="region of interest" description="Disordered" evidence="9">
    <location>
        <begin position="312"/>
        <end position="340"/>
    </location>
</feature>
<organism evidence="12 13">
    <name type="scientific">Lysobacter hankyongensis</name>
    <dbReference type="NCBI Taxonomy" id="1176535"/>
    <lineage>
        <taxon>Bacteria</taxon>
        <taxon>Pseudomonadati</taxon>
        <taxon>Pseudomonadota</taxon>
        <taxon>Gammaproteobacteria</taxon>
        <taxon>Lysobacterales</taxon>
        <taxon>Lysobacteraceae</taxon>
        <taxon>Lysobacter</taxon>
    </lineage>
</organism>
<dbReference type="PANTHER" id="PTHR30604">
    <property type="entry name" value="PROTEIN TRANSPORT PROTEIN HOFQ"/>
    <property type="match status" value="1"/>
</dbReference>
<keyword evidence="4" id="KW-0653">Protein transport</keyword>
<dbReference type="InterPro" id="IPR038591">
    <property type="entry name" value="NolW-like_sf"/>
</dbReference>
<feature type="domain" description="Secretin/TonB short N-terminal" evidence="11">
    <location>
        <begin position="218"/>
        <end position="266"/>
    </location>
</feature>
<keyword evidence="6" id="KW-0998">Cell outer membrane</keyword>
<keyword evidence="13" id="KW-1185">Reference proteome</keyword>
<evidence type="ECO:0000256" key="3">
    <source>
        <dbReference type="ARBA" id="ARBA00022729"/>
    </source>
</evidence>
<evidence type="ECO:0000256" key="1">
    <source>
        <dbReference type="ARBA" id="ARBA00004370"/>
    </source>
</evidence>
<dbReference type="Pfam" id="PF03958">
    <property type="entry name" value="Secretin_N"/>
    <property type="match status" value="1"/>
</dbReference>
<keyword evidence="3 10" id="KW-0732">Signal</keyword>
<evidence type="ECO:0000259" key="11">
    <source>
        <dbReference type="SMART" id="SM00965"/>
    </source>
</evidence>
<feature type="chain" id="PRO_5046966061" evidence="10">
    <location>
        <begin position="39"/>
        <end position="668"/>
    </location>
</feature>
<dbReference type="Pfam" id="PF00263">
    <property type="entry name" value="Secretin"/>
    <property type="match status" value="1"/>
</dbReference>
<dbReference type="RefSeq" id="WP_425562676.1">
    <property type="nucleotide sequence ID" value="NZ_BAABJE010000010.1"/>
</dbReference>
<dbReference type="Gene3D" id="3.30.1370.130">
    <property type="match status" value="1"/>
</dbReference>
<name>A0ABP9BG27_9GAMM</name>
<dbReference type="PRINTS" id="PR00811">
    <property type="entry name" value="BCTERIALGSPD"/>
</dbReference>
<gene>
    <name evidence="12" type="ORF">GCM10023307_20790</name>
</gene>
<comment type="similarity">
    <text evidence="7">Belongs to the bacterial secretin family.</text>
</comment>
<evidence type="ECO:0000313" key="13">
    <source>
        <dbReference type="Proteomes" id="UP001499959"/>
    </source>
</evidence>